<keyword evidence="5 18" id="KW-0121">Carboxypeptidase</keyword>
<sequence>MTAALRFTTLAALALLALFAGTLSARAQVAFETQAREAILIDAQTGTILFEKNADTPMPPASMSKLMTTFMVFEAIKEGRLKLEDRLPVSERAWKMGGSKMWVLVGDEIRVADLLRGVIVQSGNDACIVLAEALAGSEEAFADRMTRRAREMGFQTATFMNATGWPAEGHQMTAREVALLSRRIIEQFPGLYKIYSETSFTWAGITQENRNPLLYTDIGADGLKTGHTEEAGYGLAGTAVRDGRRLIVVVTGLPSTRDRAQESQRLLRWGFSEFDNIKLFSKGETVEVADVWAGDAATVPLVVADDITVTLPVVARDGVTVTASYVGPVQAPVAAGTRVGTLKVSVPDGDDVELPLYAGADVGKAGLMGRLKAAATYAVHSVLGN</sequence>
<dbReference type="GO" id="GO:0009002">
    <property type="term" value="F:serine-type D-Ala-D-Ala carboxypeptidase activity"/>
    <property type="evidence" value="ECO:0007669"/>
    <property type="project" value="UniProtKB-EC"/>
</dbReference>
<reference evidence="18" key="1">
    <citation type="submission" date="2022-06" db="EMBL/GenBank/DDBJ databases">
        <title>Isolation and Genomics of Futiania mangrovii gen. nov., sp. nov., a Rare and Metabolically-versatile member in the Class Alphaproteobacteria.</title>
        <authorList>
            <person name="Liu L."/>
            <person name="Huang W.-C."/>
            <person name="Pan J."/>
            <person name="Li J."/>
            <person name="Huang Y."/>
            <person name="Du H."/>
            <person name="Liu Y."/>
            <person name="Li M."/>
        </authorList>
    </citation>
    <scope>NUCLEOTIDE SEQUENCE</scope>
    <source>
        <strain evidence="18">FT118</strain>
    </source>
</reference>
<keyword evidence="19" id="KW-1185">Reference proteome</keyword>
<keyword evidence="11" id="KW-0961">Cell wall biogenesis/degradation</keyword>
<dbReference type="RefSeq" id="WP_269331699.1">
    <property type="nucleotide sequence ID" value="NZ_JAMZFT010000001.1"/>
</dbReference>
<accession>A0A9J6PGP1</accession>
<evidence type="ECO:0000256" key="10">
    <source>
        <dbReference type="ARBA" id="ARBA00022984"/>
    </source>
</evidence>
<evidence type="ECO:0000256" key="8">
    <source>
        <dbReference type="ARBA" id="ARBA00022801"/>
    </source>
</evidence>
<dbReference type="SMART" id="SM00936">
    <property type="entry name" value="PBP5_C"/>
    <property type="match status" value="1"/>
</dbReference>
<evidence type="ECO:0000256" key="2">
    <source>
        <dbReference type="ARBA" id="ARBA00004752"/>
    </source>
</evidence>
<dbReference type="GO" id="GO:0071555">
    <property type="term" value="P:cell wall organization"/>
    <property type="evidence" value="ECO:0007669"/>
    <property type="project" value="UniProtKB-KW"/>
</dbReference>
<dbReference type="Proteomes" id="UP001055804">
    <property type="component" value="Unassembled WGS sequence"/>
</dbReference>
<dbReference type="InterPro" id="IPR015956">
    <property type="entry name" value="Peniciliin-bd_prot_C_sf"/>
</dbReference>
<dbReference type="PANTHER" id="PTHR21581:SF6">
    <property type="entry name" value="TRAFFICKING PROTEIN PARTICLE COMPLEX SUBUNIT 12"/>
    <property type="match status" value="1"/>
</dbReference>
<dbReference type="Pfam" id="PF07943">
    <property type="entry name" value="PBP5_C"/>
    <property type="match status" value="1"/>
</dbReference>
<dbReference type="EC" id="3.4.16.4" evidence="4"/>
<dbReference type="InterPro" id="IPR012338">
    <property type="entry name" value="Beta-lactam/transpept-like"/>
</dbReference>
<evidence type="ECO:0000256" key="7">
    <source>
        <dbReference type="ARBA" id="ARBA00022729"/>
    </source>
</evidence>
<evidence type="ECO:0000256" key="15">
    <source>
        <dbReference type="RuleBase" id="RU004016"/>
    </source>
</evidence>
<organism evidence="18 19">
    <name type="scientific">Futiania mangrovi</name>
    <dbReference type="NCBI Taxonomy" id="2959716"/>
    <lineage>
        <taxon>Bacteria</taxon>
        <taxon>Pseudomonadati</taxon>
        <taxon>Pseudomonadota</taxon>
        <taxon>Alphaproteobacteria</taxon>
        <taxon>Futianiales</taxon>
        <taxon>Futianiaceae</taxon>
        <taxon>Futiania</taxon>
    </lineage>
</organism>
<evidence type="ECO:0000256" key="5">
    <source>
        <dbReference type="ARBA" id="ARBA00022645"/>
    </source>
</evidence>
<keyword evidence="10" id="KW-0573">Peptidoglycan synthesis</keyword>
<comment type="pathway">
    <text evidence="2">Cell wall biogenesis; peptidoglycan biosynthesis.</text>
</comment>
<evidence type="ECO:0000256" key="16">
    <source>
        <dbReference type="SAM" id="SignalP"/>
    </source>
</evidence>
<feature type="active site" description="Proton acceptor" evidence="13">
    <location>
        <position position="65"/>
    </location>
</feature>
<feature type="chain" id="PRO_5039901505" description="serine-type D-Ala-D-Ala carboxypeptidase" evidence="16">
    <location>
        <begin position="28"/>
        <end position="385"/>
    </location>
</feature>
<dbReference type="InterPro" id="IPR018044">
    <property type="entry name" value="Peptidase_S11"/>
</dbReference>
<name>A0A9J6PGP1_9PROT</name>
<dbReference type="Gene3D" id="2.60.410.10">
    <property type="entry name" value="D-Ala-D-Ala carboxypeptidase, C-terminal domain"/>
    <property type="match status" value="1"/>
</dbReference>
<evidence type="ECO:0000256" key="11">
    <source>
        <dbReference type="ARBA" id="ARBA00023316"/>
    </source>
</evidence>
<evidence type="ECO:0000313" key="19">
    <source>
        <dbReference type="Proteomes" id="UP001055804"/>
    </source>
</evidence>
<evidence type="ECO:0000256" key="12">
    <source>
        <dbReference type="ARBA" id="ARBA00034000"/>
    </source>
</evidence>
<dbReference type="EMBL" id="JAMZFT010000001">
    <property type="protein sequence ID" value="MCP1335767.1"/>
    <property type="molecule type" value="Genomic_DNA"/>
</dbReference>
<feature type="binding site" evidence="14">
    <location>
        <position position="224"/>
    </location>
    <ligand>
        <name>substrate</name>
    </ligand>
</feature>
<dbReference type="SUPFAM" id="SSF56601">
    <property type="entry name" value="beta-lactamase/transpeptidase-like"/>
    <property type="match status" value="1"/>
</dbReference>
<evidence type="ECO:0000256" key="3">
    <source>
        <dbReference type="ARBA" id="ARBA00007164"/>
    </source>
</evidence>
<protein>
    <recommendedName>
        <fullName evidence="4">serine-type D-Ala-D-Ala carboxypeptidase</fullName>
        <ecNumber evidence="4">3.4.16.4</ecNumber>
    </recommendedName>
</protein>
<evidence type="ECO:0000256" key="1">
    <source>
        <dbReference type="ARBA" id="ARBA00003217"/>
    </source>
</evidence>
<evidence type="ECO:0000256" key="6">
    <source>
        <dbReference type="ARBA" id="ARBA00022670"/>
    </source>
</evidence>
<evidence type="ECO:0000313" key="18">
    <source>
        <dbReference type="EMBL" id="MCP1335767.1"/>
    </source>
</evidence>
<comment type="function">
    <text evidence="1">Removes C-terminal D-alanyl residues from sugar-peptide cell wall precursors.</text>
</comment>
<keyword evidence="9" id="KW-0133">Cell shape</keyword>
<evidence type="ECO:0000256" key="14">
    <source>
        <dbReference type="PIRSR" id="PIRSR618044-2"/>
    </source>
</evidence>
<keyword evidence="6" id="KW-0645">Protease</keyword>
<comment type="caution">
    <text evidence="18">The sequence shown here is derived from an EMBL/GenBank/DDBJ whole genome shotgun (WGS) entry which is preliminary data.</text>
</comment>
<dbReference type="Pfam" id="PF00768">
    <property type="entry name" value="Peptidase_S11"/>
    <property type="match status" value="1"/>
</dbReference>
<comment type="catalytic activity">
    <reaction evidence="12">
        <text>Preferential cleavage: (Ac)2-L-Lys-D-Ala-|-D-Ala. Also transpeptidation of peptidyl-alanyl moieties that are N-acyl substituents of D-alanine.</text>
        <dbReference type="EC" id="3.4.16.4"/>
    </reaction>
</comment>
<dbReference type="GO" id="GO:0009252">
    <property type="term" value="P:peptidoglycan biosynthetic process"/>
    <property type="evidence" value="ECO:0007669"/>
    <property type="project" value="UniProtKB-KW"/>
</dbReference>
<feature type="domain" description="Peptidase S11 D-Ala-D-Ala carboxypeptidase A C-terminal" evidence="17">
    <location>
        <begin position="274"/>
        <end position="364"/>
    </location>
</feature>
<dbReference type="AlphaFoldDB" id="A0A9J6PGP1"/>
<proteinExistence type="inferred from homology"/>
<feature type="active site" evidence="13">
    <location>
        <position position="122"/>
    </location>
</feature>
<dbReference type="PANTHER" id="PTHR21581">
    <property type="entry name" value="D-ALANYL-D-ALANINE CARBOXYPEPTIDASE"/>
    <property type="match status" value="1"/>
</dbReference>
<feature type="active site" description="Acyl-ester intermediate" evidence="13">
    <location>
        <position position="62"/>
    </location>
</feature>
<feature type="signal peptide" evidence="16">
    <location>
        <begin position="1"/>
        <end position="27"/>
    </location>
</feature>
<dbReference type="SUPFAM" id="SSF69189">
    <property type="entry name" value="Penicillin-binding protein associated domain"/>
    <property type="match status" value="1"/>
</dbReference>
<dbReference type="GO" id="GO:0006508">
    <property type="term" value="P:proteolysis"/>
    <property type="evidence" value="ECO:0007669"/>
    <property type="project" value="UniProtKB-KW"/>
</dbReference>
<dbReference type="InterPro" id="IPR037167">
    <property type="entry name" value="Peptidase_S11_C_sf"/>
</dbReference>
<dbReference type="InterPro" id="IPR001967">
    <property type="entry name" value="Peptidase_S11_N"/>
</dbReference>
<keyword evidence="8" id="KW-0378">Hydrolase</keyword>
<evidence type="ECO:0000256" key="9">
    <source>
        <dbReference type="ARBA" id="ARBA00022960"/>
    </source>
</evidence>
<keyword evidence="7 16" id="KW-0732">Signal</keyword>
<dbReference type="PRINTS" id="PR00725">
    <property type="entry name" value="DADACBPTASE1"/>
</dbReference>
<comment type="similarity">
    <text evidence="3 15">Belongs to the peptidase S11 family.</text>
</comment>
<dbReference type="InterPro" id="IPR012907">
    <property type="entry name" value="Peptidase_S11_C"/>
</dbReference>
<dbReference type="GO" id="GO:0008360">
    <property type="term" value="P:regulation of cell shape"/>
    <property type="evidence" value="ECO:0007669"/>
    <property type="project" value="UniProtKB-KW"/>
</dbReference>
<gene>
    <name evidence="18" type="ORF">NJQ99_05040</name>
</gene>
<evidence type="ECO:0000256" key="13">
    <source>
        <dbReference type="PIRSR" id="PIRSR618044-1"/>
    </source>
</evidence>
<evidence type="ECO:0000256" key="4">
    <source>
        <dbReference type="ARBA" id="ARBA00012448"/>
    </source>
</evidence>
<dbReference type="Gene3D" id="3.40.710.10">
    <property type="entry name" value="DD-peptidase/beta-lactamase superfamily"/>
    <property type="match status" value="1"/>
</dbReference>
<evidence type="ECO:0000259" key="17">
    <source>
        <dbReference type="SMART" id="SM00936"/>
    </source>
</evidence>